<accession>A0A1I0QRP4</accession>
<dbReference type="AlphaFoldDB" id="A0A1I0QRP4"/>
<feature type="transmembrane region" description="Helical" evidence="1">
    <location>
        <begin position="49"/>
        <end position="68"/>
    </location>
</feature>
<evidence type="ECO:0000256" key="1">
    <source>
        <dbReference type="SAM" id="Phobius"/>
    </source>
</evidence>
<dbReference type="OrthoDB" id="102247at2157"/>
<sequence length="131" mass="13333">MYGSRRADAVAVGLLAAAALAGLALWASLPDQMAIHWSGSEPNSYVSKPLGVFAVPALGVASVVLVRLVPDSLTSTPGGVGPTVLFLGVVLAWVQGIVYAWNLGYRFDVGLAVVPVLVGAGLLVAYATTQG</sequence>
<evidence type="ECO:0000313" key="4">
    <source>
        <dbReference type="Proteomes" id="UP000198518"/>
    </source>
</evidence>
<feature type="transmembrane region" description="Helical" evidence="1">
    <location>
        <begin position="107"/>
        <end position="127"/>
    </location>
</feature>
<dbReference type="STRING" id="355548.SAMN04487945_2880"/>
<dbReference type="Pfam" id="PF07853">
    <property type="entry name" value="DUF1648"/>
    <property type="match status" value="1"/>
</dbReference>
<feature type="domain" description="DUF1648" evidence="2">
    <location>
        <begin position="14"/>
        <end position="59"/>
    </location>
</feature>
<keyword evidence="1" id="KW-0472">Membrane</keyword>
<evidence type="ECO:0000259" key="2">
    <source>
        <dbReference type="Pfam" id="PF07853"/>
    </source>
</evidence>
<dbReference type="InterPro" id="IPR012867">
    <property type="entry name" value="DUF1648"/>
</dbReference>
<proteinExistence type="predicted"/>
<dbReference type="Proteomes" id="UP000198518">
    <property type="component" value="Unassembled WGS sequence"/>
</dbReference>
<keyword evidence="4" id="KW-1185">Reference proteome</keyword>
<evidence type="ECO:0000313" key="3">
    <source>
        <dbReference type="EMBL" id="SEW29954.1"/>
    </source>
</evidence>
<dbReference type="EMBL" id="FOJA01000001">
    <property type="protein sequence ID" value="SEW29954.1"/>
    <property type="molecule type" value="Genomic_DNA"/>
</dbReference>
<organism evidence="3 4">
    <name type="scientific">Halobacterium jilantaiense</name>
    <dbReference type="NCBI Taxonomy" id="355548"/>
    <lineage>
        <taxon>Archaea</taxon>
        <taxon>Methanobacteriati</taxon>
        <taxon>Methanobacteriota</taxon>
        <taxon>Stenosarchaea group</taxon>
        <taxon>Halobacteria</taxon>
        <taxon>Halobacteriales</taxon>
        <taxon>Halobacteriaceae</taxon>
        <taxon>Halobacterium</taxon>
    </lineage>
</organism>
<name>A0A1I0QRP4_9EURY</name>
<gene>
    <name evidence="3" type="ORF">SAMN04487945_2880</name>
</gene>
<reference evidence="3 4" key="1">
    <citation type="submission" date="2016-10" db="EMBL/GenBank/DDBJ databases">
        <authorList>
            <person name="de Groot N.N."/>
        </authorList>
    </citation>
    <scope>NUCLEOTIDE SEQUENCE [LARGE SCALE GENOMIC DNA]</scope>
    <source>
        <strain evidence="3 4">CGMCC 1.5337</strain>
    </source>
</reference>
<keyword evidence="1" id="KW-1133">Transmembrane helix</keyword>
<dbReference type="RefSeq" id="WP_089670153.1">
    <property type="nucleotide sequence ID" value="NZ_FOJA01000001.1"/>
</dbReference>
<feature type="transmembrane region" description="Helical" evidence="1">
    <location>
        <begin position="7"/>
        <end position="29"/>
    </location>
</feature>
<keyword evidence="1" id="KW-0812">Transmembrane</keyword>
<protein>
    <recommendedName>
        <fullName evidence="2">DUF1648 domain-containing protein</fullName>
    </recommendedName>
</protein>
<feature type="transmembrane region" description="Helical" evidence="1">
    <location>
        <begin position="80"/>
        <end position="101"/>
    </location>
</feature>